<dbReference type="KEGG" id="pti:PHATRDRAFT_49905"/>
<protein>
    <submittedName>
        <fullName evidence="2">Uncharacterized protein</fullName>
    </submittedName>
</protein>
<evidence type="ECO:0000256" key="1">
    <source>
        <dbReference type="SAM" id="MobiDB-lite"/>
    </source>
</evidence>
<dbReference type="PaxDb" id="2850-Phatr49905"/>
<feature type="compositionally biased region" description="Polar residues" evidence="1">
    <location>
        <begin position="132"/>
        <end position="143"/>
    </location>
</feature>
<feature type="compositionally biased region" description="Low complexity" evidence="1">
    <location>
        <begin position="109"/>
        <end position="126"/>
    </location>
</feature>
<dbReference type="InParanoid" id="B7GC95"/>
<reference evidence="2 3" key="1">
    <citation type="journal article" date="2008" name="Nature">
        <title>The Phaeodactylum genome reveals the evolutionary history of diatom genomes.</title>
        <authorList>
            <person name="Bowler C."/>
            <person name="Allen A.E."/>
            <person name="Badger J.H."/>
            <person name="Grimwood J."/>
            <person name="Jabbari K."/>
            <person name="Kuo A."/>
            <person name="Maheswari U."/>
            <person name="Martens C."/>
            <person name="Maumus F."/>
            <person name="Otillar R.P."/>
            <person name="Rayko E."/>
            <person name="Salamov A."/>
            <person name="Vandepoele K."/>
            <person name="Beszteri B."/>
            <person name="Gruber A."/>
            <person name="Heijde M."/>
            <person name="Katinka M."/>
            <person name="Mock T."/>
            <person name="Valentin K."/>
            <person name="Verret F."/>
            <person name="Berges J.A."/>
            <person name="Brownlee C."/>
            <person name="Cadoret J.P."/>
            <person name="Chiovitti A."/>
            <person name="Choi C.J."/>
            <person name="Coesel S."/>
            <person name="De Martino A."/>
            <person name="Detter J.C."/>
            <person name="Durkin C."/>
            <person name="Falciatore A."/>
            <person name="Fournet J."/>
            <person name="Haruta M."/>
            <person name="Huysman M.J."/>
            <person name="Jenkins B.D."/>
            <person name="Jiroutova K."/>
            <person name="Jorgensen R.E."/>
            <person name="Joubert Y."/>
            <person name="Kaplan A."/>
            <person name="Kroger N."/>
            <person name="Kroth P.G."/>
            <person name="La Roche J."/>
            <person name="Lindquist E."/>
            <person name="Lommer M."/>
            <person name="Martin-Jezequel V."/>
            <person name="Lopez P.J."/>
            <person name="Lucas S."/>
            <person name="Mangogna M."/>
            <person name="McGinnis K."/>
            <person name="Medlin L.K."/>
            <person name="Montsant A."/>
            <person name="Oudot-Le Secq M.P."/>
            <person name="Napoli C."/>
            <person name="Obornik M."/>
            <person name="Parker M.S."/>
            <person name="Petit J.L."/>
            <person name="Porcel B.M."/>
            <person name="Poulsen N."/>
            <person name="Robison M."/>
            <person name="Rychlewski L."/>
            <person name="Rynearson T.A."/>
            <person name="Schmutz J."/>
            <person name="Shapiro H."/>
            <person name="Siaut M."/>
            <person name="Stanley M."/>
            <person name="Sussman M.R."/>
            <person name="Taylor A.R."/>
            <person name="Vardi A."/>
            <person name="von Dassow P."/>
            <person name="Vyverman W."/>
            <person name="Willis A."/>
            <person name="Wyrwicz L.S."/>
            <person name="Rokhsar D.S."/>
            <person name="Weissenbach J."/>
            <person name="Armbrust E.V."/>
            <person name="Green B.R."/>
            <person name="Van de Peer Y."/>
            <person name="Grigoriev I.V."/>
        </authorList>
    </citation>
    <scope>NUCLEOTIDE SEQUENCE [LARGE SCALE GENOMIC DNA]</scope>
    <source>
        <strain evidence="2 3">CCAP 1055/1</strain>
    </source>
</reference>
<dbReference type="HOGENOM" id="CLU_1398789_0_0_1"/>
<name>B7GC95_PHATC</name>
<dbReference type="EMBL" id="CM000627">
    <property type="protein sequence ID" value="EEC43741.1"/>
    <property type="molecule type" value="Genomic_DNA"/>
</dbReference>
<feature type="compositionally biased region" description="Acidic residues" evidence="1">
    <location>
        <begin position="185"/>
        <end position="195"/>
    </location>
</feature>
<organism evidence="2 3">
    <name type="scientific">Phaeodactylum tricornutum (strain CCAP 1055/1)</name>
    <dbReference type="NCBI Taxonomy" id="556484"/>
    <lineage>
        <taxon>Eukaryota</taxon>
        <taxon>Sar</taxon>
        <taxon>Stramenopiles</taxon>
        <taxon>Ochrophyta</taxon>
        <taxon>Bacillariophyta</taxon>
        <taxon>Bacillariophyceae</taxon>
        <taxon>Bacillariophycidae</taxon>
        <taxon>Naviculales</taxon>
        <taxon>Phaeodactylaceae</taxon>
        <taxon>Phaeodactylum</taxon>
    </lineage>
</organism>
<keyword evidence="3" id="KW-1185">Reference proteome</keyword>
<dbReference type="AlphaFoldDB" id="B7GC95"/>
<dbReference type="RefSeq" id="XP_002184682.1">
    <property type="nucleotide sequence ID" value="XM_002184646.1"/>
</dbReference>
<accession>B7GC95</accession>
<sequence>MAGYVTRCAESFFGFLVRITANFLGAVLSHPSVETAVAKCIVRGMNDFLTQDELDRHVKTMSATMQRNQPELARNAGQDFPKIVGSFFQGMLSPRKEKQLQDDVTPPQAANSTNNANGANSSVTAGTVAKTPPSTRSHSPMRISNQDAKVLVFPLIRKEDVAHSSQGRLRLRHNAVAASDTASVSDEDDDDIKSS</sequence>
<evidence type="ECO:0000313" key="2">
    <source>
        <dbReference type="EMBL" id="EEC43741.1"/>
    </source>
</evidence>
<dbReference type="Proteomes" id="UP000000759">
    <property type="component" value="Chromosome 25"/>
</dbReference>
<gene>
    <name evidence="2" type="ORF">PHATRDRAFT_49905</name>
</gene>
<proteinExistence type="predicted"/>
<dbReference type="GeneID" id="7198607"/>
<feature type="region of interest" description="Disordered" evidence="1">
    <location>
        <begin position="176"/>
        <end position="195"/>
    </location>
</feature>
<evidence type="ECO:0000313" key="3">
    <source>
        <dbReference type="Proteomes" id="UP000000759"/>
    </source>
</evidence>
<feature type="region of interest" description="Disordered" evidence="1">
    <location>
        <begin position="96"/>
        <end position="143"/>
    </location>
</feature>
<reference evidence="3" key="2">
    <citation type="submission" date="2008-08" db="EMBL/GenBank/DDBJ databases">
        <authorList>
            <consortium name="Diatom Consortium"/>
            <person name="Grigoriev I."/>
            <person name="Grimwood J."/>
            <person name="Kuo A."/>
            <person name="Otillar R.P."/>
            <person name="Salamov A."/>
            <person name="Detter J.C."/>
            <person name="Lindquist E."/>
            <person name="Shapiro H."/>
            <person name="Lucas S."/>
            <person name="Glavina del Rio T."/>
            <person name="Pitluck S."/>
            <person name="Rokhsar D."/>
            <person name="Bowler C."/>
        </authorList>
    </citation>
    <scope>GENOME REANNOTATION</scope>
    <source>
        <strain evidence="3">CCAP 1055/1</strain>
    </source>
</reference>